<dbReference type="AlphaFoldDB" id="A0A1T5D9T2"/>
<gene>
    <name evidence="1" type="ORF">SAMN05660293_01455</name>
</gene>
<keyword evidence="2" id="KW-1185">Reference proteome</keyword>
<reference evidence="2" key="1">
    <citation type="submission" date="2017-02" db="EMBL/GenBank/DDBJ databases">
        <authorList>
            <person name="Varghese N."/>
            <person name="Submissions S."/>
        </authorList>
    </citation>
    <scope>NUCLEOTIDE SEQUENCE [LARGE SCALE GENOMIC DNA]</scope>
    <source>
        <strain evidence="2">DSM 22270</strain>
    </source>
</reference>
<dbReference type="Proteomes" id="UP000190897">
    <property type="component" value="Unassembled WGS sequence"/>
</dbReference>
<proteinExistence type="predicted"/>
<dbReference type="OrthoDB" id="912258at2"/>
<dbReference type="Pfam" id="PF05990">
    <property type="entry name" value="DUF900"/>
    <property type="match status" value="1"/>
</dbReference>
<evidence type="ECO:0008006" key="3">
    <source>
        <dbReference type="Google" id="ProtNLM"/>
    </source>
</evidence>
<dbReference type="STRING" id="651661.SAMN05660293_01455"/>
<evidence type="ECO:0000313" key="2">
    <source>
        <dbReference type="Proteomes" id="UP000190897"/>
    </source>
</evidence>
<evidence type="ECO:0000313" key="1">
    <source>
        <dbReference type="EMBL" id="SKB68361.1"/>
    </source>
</evidence>
<protein>
    <recommendedName>
        <fullName evidence="3">Alpha/beta hydrolase</fullName>
    </recommendedName>
</protein>
<dbReference type="RefSeq" id="WP_082214050.1">
    <property type="nucleotide sequence ID" value="NZ_FUZA01000002.1"/>
</dbReference>
<dbReference type="InterPro" id="IPR010297">
    <property type="entry name" value="DUF900_hydrolase"/>
</dbReference>
<accession>A0A1T5D9T2</accession>
<sequence length="446" mass="50914">MKGIVNQHLNERQLKPSVNANISHFYRKGDVLEIAGATLGDPFDDDNLWYSLANGGFVWNGAVDIEPQCITPDPGDKEQYIISYREILDNGKPNMFTKEPPDKLYFTPLLLPGHEESIRFNQLDPENAADAIIKSVRKLADKRRRHVVLYIHGFQPFSSLKLDLLSSFANNYMNHPGNKVAKVLFMVWPAQGLSRKRADDRAIEAGRHFTDKNLFEPLKIISKQLSDAGLFLDLIVHSFGHQLLNGMLNPPVPNNIPEQIFENIFLMASDVTHLALSEGGKELDNFFGKSSTFTYDYTLLKRLGKNINVFYDEFDYLLYSSTKRFVGAKRIANAPDPQQLTASYRNLGNYGTSEFKEGFIPQDGFHIQSVQELIKPGDLINLCDFPWQQYDKESFFRKHINQAVSTANYAGFGLLDIIFNQRRLQNYHKYVFTCKPVVNEVLSRMT</sequence>
<organism evidence="1 2">
    <name type="scientific">Dyadobacter psychrophilus</name>
    <dbReference type="NCBI Taxonomy" id="651661"/>
    <lineage>
        <taxon>Bacteria</taxon>
        <taxon>Pseudomonadati</taxon>
        <taxon>Bacteroidota</taxon>
        <taxon>Cytophagia</taxon>
        <taxon>Cytophagales</taxon>
        <taxon>Spirosomataceae</taxon>
        <taxon>Dyadobacter</taxon>
    </lineage>
</organism>
<dbReference type="EMBL" id="FUZA01000002">
    <property type="protein sequence ID" value="SKB68361.1"/>
    <property type="molecule type" value="Genomic_DNA"/>
</dbReference>
<name>A0A1T5D9T2_9BACT</name>